<dbReference type="GO" id="GO:0050660">
    <property type="term" value="F:flavin adenine dinucleotide binding"/>
    <property type="evidence" value="ECO:0007669"/>
    <property type="project" value="InterPro"/>
</dbReference>
<keyword evidence="3" id="KW-1185">Reference proteome</keyword>
<dbReference type="EMBL" id="CAJDYZ010008574">
    <property type="protein sequence ID" value="CAD1475530.1"/>
    <property type="molecule type" value="Genomic_DNA"/>
</dbReference>
<feature type="non-terminal residue" evidence="2">
    <location>
        <position position="1"/>
    </location>
</feature>
<organism evidence="2 3">
    <name type="scientific">Heterotrigona itama</name>
    <dbReference type="NCBI Taxonomy" id="395501"/>
    <lineage>
        <taxon>Eukaryota</taxon>
        <taxon>Metazoa</taxon>
        <taxon>Ecdysozoa</taxon>
        <taxon>Arthropoda</taxon>
        <taxon>Hexapoda</taxon>
        <taxon>Insecta</taxon>
        <taxon>Pterygota</taxon>
        <taxon>Neoptera</taxon>
        <taxon>Endopterygota</taxon>
        <taxon>Hymenoptera</taxon>
        <taxon>Apocrita</taxon>
        <taxon>Aculeata</taxon>
        <taxon>Apoidea</taxon>
        <taxon>Anthophila</taxon>
        <taxon>Apidae</taxon>
        <taxon>Heterotrigona</taxon>
    </lineage>
</organism>
<protein>
    <recommendedName>
        <fullName evidence="1">Glucose-methanol-choline oxidoreductase N-terminal domain-containing protein</fullName>
    </recommendedName>
</protein>
<name>A0A6V7H7N9_9HYME</name>
<evidence type="ECO:0000259" key="1">
    <source>
        <dbReference type="Pfam" id="PF00732"/>
    </source>
</evidence>
<dbReference type="Gene3D" id="3.50.50.60">
    <property type="entry name" value="FAD/NAD(P)-binding domain"/>
    <property type="match status" value="1"/>
</dbReference>
<dbReference type="InterPro" id="IPR036188">
    <property type="entry name" value="FAD/NAD-bd_sf"/>
</dbReference>
<gene>
    <name evidence="2" type="ORF">MHI_LOCUS580445</name>
</gene>
<dbReference type="SUPFAM" id="SSF51905">
    <property type="entry name" value="FAD/NAD(P)-binding domain"/>
    <property type="match status" value="1"/>
</dbReference>
<dbReference type="InterPro" id="IPR000172">
    <property type="entry name" value="GMC_OxRdtase_N"/>
</dbReference>
<proteinExistence type="predicted"/>
<reference evidence="2" key="1">
    <citation type="submission" date="2020-07" db="EMBL/GenBank/DDBJ databases">
        <authorList>
            <person name="Nazaruddin N."/>
        </authorList>
    </citation>
    <scope>NUCLEOTIDE SEQUENCE</scope>
</reference>
<evidence type="ECO:0000313" key="2">
    <source>
        <dbReference type="EMBL" id="CAD1475530.1"/>
    </source>
</evidence>
<sequence length="71" mass="8109">FRKWNTSKHIQSIRCKCKNLTFKTESYVTKLLADRVILSAGFINSSKILMFSAIGTRKELKNCGIEIISNL</sequence>
<evidence type="ECO:0000313" key="3">
    <source>
        <dbReference type="Proteomes" id="UP000752696"/>
    </source>
</evidence>
<dbReference type="AlphaFoldDB" id="A0A6V7H7N9"/>
<dbReference type="GO" id="GO:0016614">
    <property type="term" value="F:oxidoreductase activity, acting on CH-OH group of donors"/>
    <property type="evidence" value="ECO:0007669"/>
    <property type="project" value="InterPro"/>
</dbReference>
<feature type="domain" description="Glucose-methanol-choline oxidoreductase N-terminal" evidence="1">
    <location>
        <begin position="7"/>
        <end position="59"/>
    </location>
</feature>
<dbReference type="Pfam" id="PF00732">
    <property type="entry name" value="GMC_oxred_N"/>
    <property type="match status" value="1"/>
</dbReference>
<comment type="caution">
    <text evidence="2">The sequence shown here is derived from an EMBL/GenBank/DDBJ whole genome shotgun (WGS) entry which is preliminary data.</text>
</comment>
<dbReference type="OrthoDB" id="269227at2759"/>
<dbReference type="Proteomes" id="UP000752696">
    <property type="component" value="Unassembled WGS sequence"/>
</dbReference>
<accession>A0A6V7H7N9</accession>